<dbReference type="AlphaFoldDB" id="A0A482X1Y7"/>
<dbReference type="InParanoid" id="A0A482X1Y7"/>
<feature type="region of interest" description="Disordered" evidence="1">
    <location>
        <begin position="386"/>
        <end position="407"/>
    </location>
</feature>
<dbReference type="Proteomes" id="UP000291343">
    <property type="component" value="Unassembled WGS sequence"/>
</dbReference>
<proteinExistence type="predicted"/>
<organism evidence="2 3">
    <name type="scientific">Laodelphax striatellus</name>
    <name type="common">Small brown planthopper</name>
    <name type="synonym">Delphax striatella</name>
    <dbReference type="NCBI Taxonomy" id="195883"/>
    <lineage>
        <taxon>Eukaryota</taxon>
        <taxon>Metazoa</taxon>
        <taxon>Ecdysozoa</taxon>
        <taxon>Arthropoda</taxon>
        <taxon>Hexapoda</taxon>
        <taxon>Insecta</taxon>
        <taxon>Pterygota</taxon>
        <taxon>Neoptera</taxon>
        <taxon>Paraneoptera</taxon>
        <taxon>Hemiptera</taxon>
        <taxon>Auchenorrhyncha</taxon>
        <taxon>Fulgoroidea</taxon>
        <taxon>Delphacidae</taxon>
        <taxon>Criomorphinae</taxon>
        <taxon>Laodelphax</taxon>
    </lineage>
</organism>
<dbReference type="EMBL" id="QKKF02019844">
    <property type="protein sequence ID" value="RZF39390.1"/>
    <property type="molecule type" value="Genomic_DNA"/>
</dbReference>
<evidence type="ECO:0000313" key="2">
    <source>
        <dbReference type="EMBL" id="RZF39390.1"/>
    </source>
</evidence>
<comment type="caution">
    <text evidence="2">The sequence shown here is derived from an EMBL/GenBank/DDBJ whole genome shotgun (WGS) entry which is preliminary data.</text>
</comment>
<gene>
    <name evidence="2" type="ORF">LSTR_LSTR000911</name>
</gene>
<sequence>MCHLDPAPRSPRRRKGRFWDTQLSTTDFCNNLSRSTMDKSLRVHLIIVYFVLIAVNLCSAQRESHSGGDEGSSKPRGIFSPRMQYDEWTPLGRGDPLKNDPTFDYMPPVLERVQYWMSPAARTPEPPRSTTSTLPPPVVLDRRYQELTGNQHRTRQQYVPVYYQAHRPYHHHYHHHHHNNHPPAPQTILVPPPAPGKSVNSFQYQANSIFPSTTSGVLSNNDLWETQLATVSASPTTQSHHQQPHTRETITFVNQQNFDITPSPSVLHYILNSELAPAPSSLPPQSIVFPSSHQEISLPPASPTTTTTTTFHLPITSHLPSTIETSTLPNRAITTTTVNPSLTTDPLFSHYKQPAKPIKGPMYLIIEGHSKVKTYGPAKLDKISGIPVQESNDISSDDSKRYERSSR</sequence>
<evidence type="ECO:0000313" key="3">
    <source>
        <dbReference type="Proteomes" id="UP000291343"/>
    </source>
</evidence>
<evidence type="ECO:0000256" key="1">
    <source>
        <dbReference type="SAM" id="MobiDB-lite"/>
    </source>
</evidence>
<name>A0A482X1Y7_LAOST</name>
<reference evidence="2 3" key="1">
    <citation type="journal article" date="2017" name="Gigascience">
        <title>Genome sequence of the small brown planthopper, Laodelphax striatellus.</title>
        <authorList>
            <person name="Zhu J."/>
            <person name="Jiang F."/>
            <person name="Wang X."/>
            <person name="Yang P."/>
            <person name="Bao Y."/>
            <person name="Zhao W."/>
            <person name="Wang W."/>
            <person name="Lu H."/>
            <person name="Wang Q."/>
            <person name="Cui N."/>
            <person name="Li J."/>
            <person name="Chen X."/>
            <person name="Luo L."/>
            <person name="Yu J."/>
            <person name="Kang L."/>
            <person name="Cui F."/>
        </authorList>
    </citation>
    <scope>NUCLEOTIDE SEQUENCE [LARGE SCALE GENOMIC DNA]</scope>
    <source>
        <strain evidence="2">Lst14</strain>
    </source>
</reference>
<accession>A0A482X1Y7</accession>
<feature type="compositionally biased region" description="Basic and acidic residues" evidence="1">
    <location>
        <begin position="397"/>
        <end position="407"/>
    </location>
</feature>
<dbReference type="OrthoDB" id="8062658at2759"/>
<keyword evidence="3" id="KW-1185">Reference proteome</keyword>
<protein>
    <submittedName>
        <fullName evidence="2">Uncharacterized protein</fullName>
    </submittedName>
</protein>